<dbReference type="PRINTS" id="PR01006">
    <property type="entry name" value="FLGHOOKFLIE"/>
</dbReference>
<gene>
    <name evidence="4" type="primary">fliE</name>
    <name evidence="5" type="ORF">BEN30_05700</name>
</gene>
<evidence type="ECO:0000256" key="2">
    <source>
        <dbReference type="ARBA" id="ARBA00009272"/>
    </source>
</evidence>
<dbReference type="GO" id="GO:0003774">
    <property type="term" value="F:cytoskeletal motor activity"/>
    <property type="evidence" value="ECO:0007669"/>
    <property type="project" value="InterPro"/>
</dbReference>
<dbReference type="EMBL" id="MCGG01000011">
    <property type="protein sequence ID" value="OEJ68703.1"/>
    <property type="molecule type" value="Genomic_DNA"/>
</dbReference>
<reference evidence="6" key="1">
    <citation type="submission" date="2016-07" db="EMBL/GenBank/DDBJ databases">
        <authorList>
            <person name="Florea S."/>
            <person name="Webb J.S."/>
            <person name="Jaromczyk J."/>
            <person name="Schardl C.L."/>
        </authorList>
    </citation>
    <scope>NUCLEOTIDE SEQUENCE [LARGE SCALE GENOMIC DNA]</scope>
    <source>
        <strain evidence="6">MV-1</strain>
    </source>
</reference>
<sequence>MAIDPLINIAKATQLYNQAQQSGIATNTIPQQDGQTAGQSGFSSLVSNYLGQAEKLGQTSEQLAIQGVQNQANLTDVVTAVSEAEMTLQTVVAIRDKVVDAYKEILRMPM</sequence>
<dbReference type="OrthoDB" id="8481852at2"/>
<dbReference type="HAMAP" id="MF_00724">
    <property type="entry name" value="FliE"/>
    <property type="match status" value="1"/>
</dbReference>
<protein>
    <recommendedName>
        <fullName evidence="4">Flagellar hook-basal body complex protein FliE</fullName>
    </recommendedName>
</protein>
<dbReference type="GO" id="GO:0005198">
    <property type="term" value="F:structural molecule activity"/>
    <property type="evidence" value="ECO:0007669"/>
    <property type="project" value="InterPro"/>
</dbReference>
<keyword evidence="3 4" id="KW-0975">Bacterial flagellum</keyword>
<evidence type="ECO:0000256" key="3">
    <source>
        <dbReference type="ARBA" id="ARBA00023143"/>
    </source>
</evidence>
<dbReference type="PANTHER" id="PTHR34653:SF1">
    <property type="entry name" value="FLAGELLAR HOOK-BASAL BODY COMPLEX PROTEIN FLIE"/>
    <property type="match status" value="1"/>
</dbReference>
<evidence type="ECO:0000313" key="5">
    <source>
        <dbReference type="EMBL" id="OEJ68703.1"/>
    </source>
</evidence>
<proteinExistence type="inferred from homology"/>
<comment type="similarity">
    <text evidence="2 4">Belongs to the FliE family.</text>
</comment>
<keyword evidence="6" id="KW-1185">Reference proteome</keyword>
<accession>A0A1E5QB58</accession>
<dbReference type="STRING" id="28181.BEN30_05700"/>
<dbReference type="Pfam" id="PF02049">
    <property type="entry name" value="FliE"/>
    <property type="match status" value="1"/>
</dbReference>
<comment type="caution">
    <text evidence="5">The sequence shown here is derived from an EMBL/GenBank/DDBJ whole genome shotgun (WGS) entry which is preliminary data.</text>
</comment>
<comment type="subcellular location">
    <subcellularLocation>
        <location evidence="1 4">Bacterial flagellum basal body</location>
    </subcellularLocation>
</comment>
<dbReference type="Proteomes" id="UP000095347">
    <property type="component" value="Unassembled WGS sequence"/>
</dbReference>
<evidence type="ECO:0000313" key="6">
    <source>
        <dbReference type="Proteomes" id="UP000095347"/>
    </source>
</evidence>
<dbReference type="InterPro" id="IPR001624">
    <property type="entry name" value="FliE"/>
</dbReference>
<evidence type="ECO:0000256" key="4">
    <source>
        <dbReference type="HAMAP-Rule" id="MF_00724"/>
    </source>
</evidence>
<dbReference type="AlphaFoldDB" id="A0A1E5QB58"/>
<evidence type="ECO:0000256" key="1">
    <source>
        <dbReference type="ARBA" id="ARBA00004117"/>
    </source>
</evidence>
<dbReference type="RefSeq" id="WP_069957061.1">
    <property type="nucleotide sequence ID" value="NZ_MCGG01000011.1"/>
</dbReference>
<dbReference type="GO" id="GO:0009425">
    <property type="term" value="C:bacterial-type flagellum basal body"/>
    <property type="evidence" value="ECO:0007669"/>
    <property type="project" value="UniProtKB-SubCell"/>
</dbReference>
<organism evidence="5 6">
    <name type="scientific">Magnetovibrio blakemorei</name>
    <dbReference type="NCBI Taxonomy" id="28181"/>
    <lineage>
        <taxon>Bacteria</taxon>
        <taxon>Pseudomonadati</taxon>
        <taxon>Pseudomonadota</taxon>
        <taxon>Alphaproteobacteria</taxon>
        <taxon>Rhodospirillales</taxon>
        <taxon>Magnetovibrionaceae</taxon>
        <taxon>Magnetovibrio</taxon>
    </lineage>
</organism>
<dbReference type="GO" id="GO:0071973">
    <property type="term" value="P:bacterial-type flagellum-dependent cell motility"/>
    <property type="evidence" value="ECO:0007669"/>
    <property type="project" value="InterPro"/>
</dbReference>
<dbReference type="PANTHER" id="PTHR34653">
    <property type="match status" value="1"/>
</dbReference>
<name>A0A1E5QB58_9PROT</name>